<sequence>MMSGVVMTTACKSMGCSHTVFLSLCSSAVCNTG</sequence>
<organism evidence="1">
    <name type="scientific">Siphoviridae sp. ctE6L85</name>
    <dbReference type="NCBI Taxonomy" id="2826202"/>
    <lineage>
        <taxon>Viruses</taxon>
        <taxon>Duplodnaviria</taxon>
        <taxon>Heunggongvirae</taxon>
        <taxon>Uroviricota</taxon>
        <taxon>Caudoviricetes</taxon>
    </lineage>
</organism>
<dbReference type="EMBL" id="BK015711">
    <property type="protein sequence ID" value="DAE21370.1"/>
    <property type="molecule type" value="Genomic_DNA"/>
</dbReference>
<reference evidence="1" key="1">
    <citation type="journal article" date="2021" name="Proc. Natl. Acad. Sci. U.S.A.">
        <title>A Catalog of Tens of Thousands of Viruses from Human Metagenomes Reveals Hidden Associations with Chronic Diseases.</title>
        <authorList>
            <person name="Tisza M.J."/>
            <person name="Buck C.B."/>
        </authorList>
    </citation>
    <scope>NUCLEOTIDE SEQUENCE</scope>
    <source>
        <strain evidence="1">CtE6L85</strain>
    </source>
</reference>
<accession>A0A8S5QQS8</accession>
<proteinExistence type="predicted"/>
<protein>
    <submittedName>
        <fullName evidence="1">Uncharacterized protein</fullName>
    </submittedName>
</protein>
<name>A0A8S5QQS8_9CAUD</name>
<evidence type="ECO:0000313" key="1">
    <source>
        <dbReference type="EMBL" id="DAE21370.1"/>
    </source>
</evidence>